<dbReference type="PANTHER" id="PTHR43737">
    <property type="entry name" value="BLL7424 PROTEIN"/>
    <property type="match status" value="1"/>
</dbReference>
<dbReference type="OrthoDB" id="127333at2"/>
<evidence type="ECO:0000313" key="2">
    <source>
        <dbReference type="Proteomes" id="UP000322699"/>
    </source>
</evidence>
<dbReference type="RefSeq" id="WP_068262976.1">
    <property type="nucleotide sequence ID" value="NZ_LWSK01000041.1"/>
</dbReference>
<comment type="caution">
    <text evidence="1">The sequence shown here is derived from an EMBL/GenBank/DDBJ whole genome shotgun (WGS) entry which is preliminary data.</text>
</comment>
<dbReference type="SUPFAM" id="SSF53649">
    <property type="entry name" value="Alkaline phosphatase-like"/>
    <property type="match status" value="1"/>
</dbReference>
<protein>
    <recommendedName>
        <fullName evidence="3">Sulfatase</fullName>
    </recommendedName>
</protein>
<evidence type="ECO:0000313" key="1">
    <source>
        <dbReference type="EMBL" id="KAA1257923.1"/>
    </source>
</evidence>
<reference evidence="1 2" key="1">
    <citation type="submission" date="2019-08" db="EMBL/GenBank/DDBJ databases">
        <title>Deep-cultivation of Planctomycetes and their phenomic and genomic characterization uncovers novel biology.</title>
        <authorList>
            <person name="Wiegand S."/>
            <person name="Jogler M."/>
            <person name="Boedeker C."/>
            <person name="Pinto D."/>
            <person name="Vollmers J."/>
            <person name="Rivas-Marin E."/>
            <person name="Kohn T."/>
            <person name="Peeters S.H."/>
            <person name="Heuer A."/>
            <person name="Rast P."/>
            <person name="Oberbeckmann S."/>
            <person name="Bunk B."/>
            <person name="Jeske O."/>
            <person name="Meyerdierks A."/>
            <person name="Storesund J.E."/>
            <person name="Kallscheuer N."/>
            <person name="Luecker S."/>
            <person name="Lage O.M."/>
            <person name="Pohl T."/>
            <person name="Merkel B.J."/>
            <person name="Hornburger P."/>
            <person name="Mueller R.-W."/>
            <person name="Bruemmer F."/>
            <person name="Labrenz M."/>
            <person name="Spormann A.M."/>
            <person name="Op Den Camp H."/>
            <person name="Overmann J."/>
            <person name="Amann R."/>
            <person name="Jetten M.S.M."/>
            <person name="Mascher T."/>
            <person name="Medema M.H."/>
            <person name="Devos D.P."/>
            <person name="Kaster A.-K."/>
            <person name="Ovreas L."/>
            <person name="Rohde M."/>
            <person name="Galperin M.Y."/>
            <person name="Jogler C."/>
        </authorList>
    </citation>
    <scope>NUCLEOTIDE SEQUENCE [LARGE SCALE GENOMIC DNA]</scope>
    <source>
        <strain evidence="1 2">LF1</strain>
    </source>
</reference>
<accession>A0A5B1CEP0</accession>
<evidence type="ECO:0008006" key="3">
    <source>
        <dbReference type="Google" id="ProtNLM"/>
    </source>
</evidence>
<proteinExistence type="predicted"/>
<sequence length="478" mass="53157">MNEQIQSMLAGINRRRALGTITGGLGAMAFGSMLSADGPDGQGEPVTHHPAKAKRVIYLFQSGGPSQVDLMDYKPALNKLHGQDMFANVEQSSRLTGFTSEHKIHPIIDTQYKFKKRGECGSWVSDLLPHMSGIVDDVCTIRGVSTKLVNHDPAMTFMQTGHNLAGRPSIGSWLSYGLGSMNRDLPDFVVLVSSGDLPTMQPLNSRLWGNGFLPGRHQGVRFRSGAEPVLYLNDPSGKSLTEKRRMLDTINRLNAEELQRTGNPEIETRIAQYEMAFRMQTSVPDLADLSDEPESTFDLYGSQARQSGSYAFNCLMARRLAERDVRFIQLYHSGWDHHFDLPSHLPKRCRETDRATAALITDLKQRGLLDDTIVIWGGEFGRTAFSQSGDVAKSYGRDHHANCFTKIVAGGGFRAGLNYGETDELSYRVVRDEVTVHDLHATILNQLGIDHERLTYLSQGRRYRLTDVEGHVVHGILA</sequence>
<dbReference type="InterPro" id="IPR010869">
    <property type="entry name" value="DUF1501"/>
</dbReference>
<organism evidence="1 2">
    <name type="scientific">Rubripirellula obstinata</name>
    <dbReference type="NCBI Taxonomy" id="406547"/>
    <lineage>
        <taxon>Bacteria</taxon>
        <taxon>Pseudomonadati</taxon>
        <taxon>Planctomycetota</taxon>
        <taxon>Planctomycetia</taxon>
        <taxon>Pirellulales</taxon>
        <taxon>Pirellulaceae</taxon>
        <taxon>Rubripirellula</taxon>
    </lineage>
</organism>
<dbReference type="Gene3D" id="3.40.720.10">
    <property type="entry name" value="Alkaline Phosphatase, subunit A"/>
    <property type="match status" value="1"/>
</dbReference>
<gene>
    <name evidence="1" type="ORF">LF1_04130</name>
</gene>
<dbReference type="Pfam" id="PF07394">
    <property type="entry name" value="DUF1501"/>
    <property type="match status" value="1"/>
</dbReference>
<name>A0A5B1CEP0_9BACT</name>
<dbReference type="Proteomes" id="UP000322699">
    <property type="component" value="Unassembled WGS sequence"/>
</dbReference>
<dbReference type="EMBL" id="VRLW01000001">
    <property type="protein sequence ID" value="KAA1257923.1"/>
    <property type="molecule type" value="Genomic_DNA"/>
</dbReference>
<keyword evidence="2" id="KW-1185">Reference proteome</keyword>
<dbReference type="PANTHER" id="PTHR43737:SF1">
    <property type="entry name" value="DUF1501 DOMAIN-CONTAINING PROTEIN"/>
    <property type="match status" value="1"/>
</dbReference>
<dbReference type="AlphaFoldDB" id="A0A5B1CEP0"/>
<dbReference type="InterPro" id="IPR017850">
    <property type="entry name" value="Alkaline_phosphatase_core_sf"/>
</dbReference>